<evidence type="ECO:0000256" key="3">
    <source>
        <dbReference type="ARBA" id="ARBA00022777"/>
    </source>
</evidence>
<feature type="region of interest" description="Disordered" evidence="4">
    <location>
        <begin position="30"/>
        <end position="71"/>
    </location>
</feature>
<dbReference type="Gene3D" id="3.30.200.20">
    <property type="entry name" value="Phosphorylase Kinase, domain 1"/>
    <property type="match status" value="1"/>
</dbReference>
<keyword evidence="3 6" id="KW-0418">Kinase</keyword>
<feature type="compositionally biased region" description="Gly residues" evidence="4">
    <location>
        <begin position="713"/>
        <end position="752"/>
    </location>
</feature>
<evidence type="ECO:0000313" key="7">
    <source>
        <dbReference type="Proteomes" id="UP000236333"/>
    </source>
</evidence>
<dbReference type="GO" id="GO:0005524">
    <property type="term" value="F:ATP binding"/>
    <property type="evidence" value="ECO:0007669"/>
    <property type="project" value="InterPro"/>
</dbReference>
<comment type="caution">
    <text evidence="6">The sequence shown here is derived from an EMBL/GenBank/DDBJ whole genome shotgun (WGS) entry which is preliminary data.</text>
</comment>
<dbReference type="SUPFAM" id="SSF56112">
    <property type="entry name" value="Protein kinase-like (PK-like)"/>
    <property type="match status" value="1"/>
</dbReference>
<dbReference type="EMBL" id="PGGS01000680">
    <property type="protein sequence ID" value="PNH02305.1"/>
    <property type="molecule type" value="Genomic_DNA"/>
</dbReference>
<feature type="domain" description="Alpha-type protein kinase" evidence="5">
    <location>
        <begin position="338"/>
        <end position="585"/>
    </location>
</feature>
<dbReference type="GO" id="GO:0004674">
    <property type="term" value="F:protein serine/threonine kinase activity"/>
    <property type="evidence" value="ECO:0007669"/>
    <property type="project" value="UniProtKB-KW"/>
</dbReference>
<sequence length="752" mass="83871">MAELAERPRPSDSSLLSLVRYRLDTAAQKTQQQALMEQQKRFGEGVKKQTEGVHEQEKEKEAHKVMAHTTAEEEVARKKRLEPFKIQIRAAMKMDLVFIIDITRSMQTYWDAVVKQVNCIIESIEVMYKDAKSNFRIGFVGYRDVCDIASHRYMVRPLEGVEGSVSSVTRKWLESVLCCGGGDTAEDVHGALEKAGSAEMLWGRDPMMTRTVVHIADAPGHGARLHQGLESAKSEKFDKLPDHDKDGKELERLLRHLRETVKVQKYMFIHVRHKRTGLLRTVPMVEQFSAACGDISWIKESEWDGEERLVLDAVRLKSMARHDMASVCSISGLMDMIRAGHHIRTVLKEVSDAACIKIAPSPFAAGSTQLAFHGRFFPDGVDKEGLDVVLKEFRSGSGADNTALQYEAQMEVHSVASFLAGQFNLHAEEQGLEIPEVRYTECDMVCVAQPNSSPDDLDRFLLMEPLLTGEMRKYNNSMGVVNPLDPQPHLQAFSHWSYRVTEHMLMIVDLQGFKIPSQQGSSMPAKILLVDPAIHCIKEDFFYKTSIGGRPEDGLGFDLFIKSHDCGEYCNKLIPTCKAFRLRHETAKDARPQTPTTPPPIPPRPSGENFGPTDPLGKTSEFVREKLQLLKTATKAHEECALLLAAQGVPKHLYENLHDAITQCVKRRLLTRDRAALLHSCRELGNDGRHDWSEVEAMFNVPGGRVQPAEVGIQGGGNRDGGGRKQGGGRGVNQGGNRGGGRQGQRGGKQRK</sequence>
<keyword evidence="2" id="KW-0808">Transferase</keyword>
<dbReference type="Proteomes" id="UP000236333">
    <property type="component" value="Unassembled WGS sequence"/>
</dbReference>
<gene>
    <name evidence="6" type="ORF">TSOC_011733</name>
</gene>
<dbReference type="Gene3D" id="3.40.50.410">
    <property type="entry name" value="von Willebrand factor, type A domain"/>
    <property type="match status" value="1"/>
</dbReference>
<feature type="compositionally biased region" description="Pro residues" evidence="4">
    <location>
        <begin position="595"/>
        <end position="605"/>
    </location>
</feature>
<dbReference type="PANTHER" id="PTHR47763:SF4">
    <property type="entry name" value="ALPHA-PROTEIN KINASE VWKA"/>
    <property type="match status" value="1"/>
</dbReference>
<keyword evidence="1" id="KW-0723">Serine/threonine-protein kinase</keyword>
<evidence type="ECO:0000256" key="4">
    <source>
        <dbReference type="SAM" id="MobiDB-lite"/>
    </source>
</evidence>
<evidence type="ECO:0000256" key="2">
    <source>
        <dbReference type="ARBA" id="ARBA00022679"/>
    </source>
</evidence>
<accession>A0A2J7ZPW1</accession>
<dbReference type="PROSITE" id="PS51158">
    <property type="entry name" value="ALPHA_KINASE"/>
    <property type="match status" value="1"/>
</dbReference>
<dbReference type="SMART" id="SM00811">
    <property type="entry name" value="Alpha_kinase"/>
    <property type="match status" value="1"/>
</dbReference>
<evidence type="ECO:0000313" key="6">
    <source>
        <dbReference type="EMBL" id="PNH02305.1"/>
    </source>
</evidence>
<feature type="region of interest" description="Disordered" evidence="4">
    <location>
        <begin position="705"/>
        <end position="752"/>
    </location>
</feature>
<dbReference type="Pfam" id="PF02816">
    <property type="entry name" value="Alpha_kinase"/>
    <property type="match status" value="1"/>
</dbReference>
<proteinExistence type="predicted"/>
<evidence type="ECO:0000259" key="5">
    <source>
        <dbReference type="PROSITE" id="PS51158"/>
    </source>
</evidence>
<evidence type="ECO:0000256" key="1">
    <source>
        <dbReference type="ARBA" id="ARBA00022527"/>
    </source>
</evidence>
<keyword evidence="7" id="KW-1185">Reference proteome</keyword>
<protein>
    <submittedName>
        <fullName evidence="6">Alpha-protein kinase vwkA</fullName>
    </submittedName>
</protein>
<organism evidence="6 7">
    <name type="scientific">Tetrabaena socialis</name>
    <dbReference type="NCBI Taxonomy" id="47790"/>
    <lineage>
        <taxon>Eukaryota</taxon>
        <taxon>Viridiplantae</taxon>
        <taxon>Chlorophyta</taxon>
        <taxon>core chlorophytes</taxon>
        <taxon>Chlorophyceae</taxon>
        <taxon>CS clade</taxon>
        <taxon>Chlamydomonadales</taxon>
        <taxon>Tetrabaenaceae</taxon>
        <taxon>Tetrabaena</taxon>
    </lineage>
</organism>
<dbReference type="SUPFAM" id="SSF53300">
    <property type="entry name" value="vWA-like"/>
    <property type="match status" value="1"/>
</dbReference>
<feature type="compositionally biased region" description="Basic and acidic residues" evidence="4">
    <location>
        <begin position="38"/>
        <end position="71"/>
    </location>
</feature>
<dbReference type="InterPro" id="IPR011009">
    <property type="entry name" value="Kinase-like_dom_sf"/>
</dbReference>
<dbReference type="InterPro" id="IPR004166">
    <property type="entry name" value="a-kinase_dom"/>
</dbReference>
<name>A0A2J7ZPW1_9CHLO</name>
<dbReference type="OrthoDB" id="544387at2759"/>
<dbReference type="AlphaFoldDB" id="A0A2J7ZPW1"/>
<reference evidence="6 7" key="1">
    <citation type="journal article" date="2017" name="Mol. Biol. Evol.">
        <title>The 4-celled Tetrabaena socialis nuclear genome reveals the essential components for genetic control of cell number at the origin of multicellularity in the volvocine lineage.</title>
        <authorList>
            <person name="Featherston J."/>
            <person name="Arakaki Y."/>
            <person name="Hanschen E.R."/>
            <person name="Ferris P.J."/>
            <person name="Michod R.E."/>
            <person name="Olson B.J.S.C."/>
            <person name="Nozaki H."/>
            <person name="Durand P.M."/>
        </authorList>
    </citation>
    <scope>NUCLEOTIDE SEQUENCE [LARGE SCALE GENOMIC DNA]</scope>
    <source>
        <strain evidence="6 7">NIES-571</strain>
    </source>
</reference>
<dbReference type="InterPro" id="IPR052969">
    <property type="entry name" value="Thr-specific_kinase-like"/>
</dbReference>
<feature type="region of interest" description="Disordered" evidence="4">
    <location>
        <begin position="586"/>
        <end position="617"/>
    </location>
</feature>
<dbReference type="InterPro" id="IPR036465">
    <property type="entry name" value="vWFA_dom_sf"/>
</dbReference>
<dbReference type="Gene3D" id="3.20.200.10">
    <property type="entry name" value="MHCK/EF2 kinase"/>
    <property type="match status" value="1"/>
</dbReference>
<dbReference type="PANTHER" id="PTHR47763">
    <property type="entry name" value="ALPHA-PROTEIN KINASE VWKA"/>
    <property type="match status" value="1"/>
</dbReference>